<dbReference type="OrthoDB" id="9023at2157"/>
<evidence type="ECO:0000313" key="2">
    <source>
        <dbReference type="Proteomes" id="UP000198848"/>
    </source>
</evidence>
<proteinExistence type="predicted"/>
<name>A0A1H1HNV9_NATTX</name>
<accession>A0A1H1HNV9</accession>
<sequence length="55" mass="6407">MVYQFECSEGRCEFLIRSGSADEVKRLARAHARMVHRGRIETADLERDVERIELA</sequence>
<protein>
    <recommendedName>
        <fullName evidence="3">DUF1059 domain-containing protein</fullName>
    </recommendedName>
</protein>
<organism evidence="1 2">
    <name type="scientific">Natronobacterium texcoconense</name>
    <dbReference type="NCBI Taxonomy" id="1095778"/>
    <lineage>
        <taxon>Archaea</taxon>
        <taxon>Methanobacteriati</taxon>
        <taxon>Methanobacteriota</taxon>
        <taxon>Stenosarchaea group</taxon>
        <taxon>Halobacteria</taxon>
        <taxon>Halobacteriales</taxon>
        <taxon>Natrialbaceae</taxon>
        <taxon>Natronobacterium</taxon>
    </lineage>
</organism>
<dbReference type="STRING" id="1095778.SAMN04489842_2921"/>
<dbReference type="AlphaFoldDB" id="A0A1H1HNV9"/>
<gene>
    <name evidence="1" type="ORF">SAMN04489842_2921</name>
</gene>
<evidence type="ECO:0008006" key="3">
    <source>
        <dbReference type="Google" id="ProtNLM"/>
    </source>
</evidence>
<reference evidence="2" key="1">
    <citation type="submission" date="2016-10" db="EMBL/GenBank/DDBJ databases">
        <authorList>
            <person name="Varghese N."/>
            <person name="Submissions S."/>
        </authorList>
    </citation>
    <scope>NUCLEOTIDE SEQUENCE [LARGE SCALE GENOMIC DNA]</scope>
    <source>
        <strain evidence="2">DSM 24767</strain>
    </source>
</reference>
<evidence type="ECO:0000313" key="1">
    <source>
        <dbReference type="EMBL" id="SDR27131.1"/>
    </source>
</evidence>
<dbReference type="Proteomes" id="UP000198848">
    <property type="component" value="Unassembled WGS sequence"/>
</dbReference>
<keyword evidence="2" id="KW-1185">Reference proteome</keyword>
<dbReference type="EMBL" id="FNLC01000003">
    <property type="protein sequence ID" value="SDR27131.1"/>
    <property type="molecule type" value="Genomic_DNA"/>
</dbReference>
<dbReference type="RefSeq" id="WP_139169302.1">
    <property type="nucleotide sequence ID" value="NZ_FNLC01000003.1"/>
</dbReference>